<sequence length="842" mass="91688">MANRKPAKPKTKKPGKRRFSYGKLFIAMGITAAIAIVCATIGYMVIIYNGQKIFNENKDKMDMMEASIIYDINDKEVSLLGRENRELVDKSEIPKKVAYAFIATEDKRFEQHAGVDFWAIGRALVKDVVARSAVEGGSTITQQLAKNLFLDFDKTFFRKGTEMSIALALEENLGKDDIMALYLNRIYFGKGAYGIKAASKLYFGKTDLNQLETWEIAALAATPKAPAIYGPMGDPEKSKDRRNVVLKLMYDQGYITEAEKNKAQAMEYTPPAQKTDELLVFKDYVIREAAEKFKLEEEVIRRGGFKIYTTMNVDAQRILETAFKDPKFFQKDGPEQKMQGGMVIVDNKDGGIVAMSGGRDYAAKGLNRALVQRQPGSSFKPLISYAPAMELQSNKYNPYTLLPDEQKTYAGYSPRNYDGVYQGEVTMMEALRKSINAPAVWLLNEIGVAKARDFVKKMGITLESQDNNLAIALGGLTKGVTPLAMAQAYSAFPNNGMMNTAYSIRKIVDSEENTVASVKLEKTKVMSPKTAYYMTEMLKGVVSGGTGTAAKLNRPVAGKTGTTQLDLKGLEKNNRDAWFVGYSAEWTAAVWMGFDKTDTKHYVLPASGSFPAALFKEVMNKALTNVPAKDFVKPSDVPSLTEPPKSVDSLKAEFIKDPLPKVELTWTGEADNSIGAYQIFRKEAKEQEFRQISEQLKGNLKFADITIKPGESYDYYVVPYNTQSNQAGEKSNVVTMQIPAESAVSPSPSVSPSGSPGPGGSNRPGGSPGTPRPSGSVSPAPTPSSSAQASGKRSPEGSKEPEQGGGNNRPSSSPSSRPSPGGQVQGEANNAGSPSKAPAGGQ</sequence>
<evidence type="ECO:0000313" key="2">
    <source>
        <dbReference type="Proteomes" id="UP001631969"/>
    </source>
</evidence>
<organism evidence="1 2">
    <name type="scientific">Paenibacillus mesotrionivorans</name>
    <dbReference type="NCBI Taxonomy" id="3160968"/>
    <lineage>
        <taxon>Bacteria</taxon>
        <taxon>Bacillati</taxon>
        <taxon>Bacillota</taxon>
        <taxon>Bacilli</taxon>
        <taxon>Bacillales</taxon>
        <taxon>Paenibacillaceae</taxon>
        <taxon>Paenibacillus</taxon>
    </lineage>
</organism>
<protein>
    <submittedName>
        <fullName evidence="1">PBP1A family penicillin-binding protein</fullName>
    </submittedName>
</protein>
<proteinExistence type="predicted"/>
<evidence type="ECO:0000313" key="1">
    <source>
        <dbReference type="EMBL" id="MFM9326777.1"/>
    </source>
</evidence>
<gene>
    <name evidence="1" type="ORF">ACI1P1_00560</name>
</gene>
<dbReference type="Proteomes" id="UP001631969">
    <property type="component" value="Unassembled WGS sequence"/>
</dbReference>
<name>A0ACC7NUN3_9BACL</name>
<reference evidence="1" key="1">
    <citation type="submission" date="2024-12" db="EMBL/GenBank/DDBJ databases">
        <authorList>
            <person name="Wu N."/>
        </authorList>
    </citation>
    <scope>NUCLEOTIDE SEQUENCE</scope>
    <source>
        <strain evidence="1">P15</strain>
    </source>
</reference>
<dbReference type="EMBL" id="JBJURJ010000001">
    <property type="protein sequence ID" value="MFM9326777.1"/>
    <property type="molecule type" value="Genomic_DNA"/>
</dbReference>
<accession>A0ACC7NUN3</accession>
<keyword evidence="2" id="KW-1185">Reference proteome</keyword>
<comment type="caution">
    <text evidence="1">The sequence shown here is derived from an EMBL/GenBank/DDBJ whole genome shotgun (WGS) entry which is preliminary data.</text>
</comment>